<dbReference type="CDD" id="cd01263">
    <property type="entry name" value="PH_anillin"/>
    <property type="match status" value="1"/>
</dbReference>
<keyword evidence="5" id="KW-1185">Reference proteome</keyword>
<dbReference type="SMART" id="SM00233">
    <property type="entry name" value="PH"/>
    <property type="match status" value="1"/>
</dbReference>
<dbReference type="InterPro" id="IPR037840">
    <property type="entry name" value="PH_Anillin"/>
</dbReference>
<dbReference type="FunFam" id="2.30.29.30:FF:000111">
    <property type="entry name" value="anillin isoform X1"/>
    <property type="match status" value="1"/>
</dbReference>
<name>A0A811VI19_CERCA</name>
<dbReference type="Proteomes" id="UP000606786">
    <property type="component" value="Unassembled WGS sequence"/>
</dbReference>
<evidence type="ECO:0000313" key="5">
    <source>
        <dbReference type="Proteomes" id="UP000606786"/>
    </source>
</evidence>
<feature type="region of interest" description="Disordered" evidence="2">
    <location>
        <begin position="526"/>
        <end position="578"/>
    </location>
</feature>
<dbReference type="GO" id="GO:0031106">
    <property type="term" value="P:septin ring organization"/>
    <property type="evidence" value="ECO:0007669"/>
    <property type="project" value="TreeGrafter"/>
</dbReference>
<dbReference type="PANTHER" id="PTHR21538">
    <property type="entry name" value="ANILLIN/RHOTEKIN RTKN"/>
    <property type="match status" value="1"/>
</dbReference>
<feature type="compositionally biased region" description="Basic and acidic residues" evidence="2">
    <location>
        <begin position="375"/>
        <end position="393"/>
    </location>
</feature>
<feature type="region of interest" description="Disordered" evidence="2">
    <location>
        <begin position="596"/>
        <end position="659"/>
    </location>
</feature>
<evidence type="ECO:0000313" key="4">
    <source>
        <dbReference type="EMBL" id="CAD7014634.1"/>
    </source>
</evidence>
<dbReference type="GO" id="GO:0000915">
    <property type="term" value="P:actomyosin contractile ring assembly"/>
    <property type="evidence" value="ECO:0007669"/>
    <property type="project" value="TreeGrafter"/>
</dbReference>
<evidence type="ECO:0000256" key="1">
    <source>
        <dbReference type="ARBA" id="ARBA00023054"/>
    </source>
</evidence>
<dbReference type="InterPro" id="IPR051364">
    <property type="entry name" value="Cytokinesis/Rho-signaling"/>
</dbReference>
<comment type="caution">
    <text evidence="4">The sequence shown here is derived from an EMBL/GenBank/DDBJ whole genome shotgun (WGS) entry which is preliminary data.</text>
</comment>
<dbReference type="EMBL" id="CAJHJT010000056">
    <property type="protein sequence ID" value="CAD7014634.1"/>
    <property type="molecule type" value="Genomic_DNA"/>
</dbReference>
<dbReference type="Pfam" id="PF00169">
    <property type="entry name" value="PH"/>
    <property type="match status" value="1"/>
</dbReference>
<gene>
    <name evidence="4" type="ORF">CCAP1982_LOCUS22625</name>
</gene>
<dbReference type="InterPro" id="IPR011993">
    <property type="entry name" value="PH-like_dom_sf"/>
</dbReference>
<feature type="compositionally biased region" description="Pro residues" evidence="2">
    <location>
        <begin position="538"/>
        <end position="548"/>
    </location>
</feature>
<evidence type="ECO:0000256" key="2">
    <source>
        <dbReference type="SAM" id="MobiDB-lite"/>
    </source>
</evidence>
<organism evidence="4 5">
    <name type="scientific">Ceratitis capitata</name>
    <name type="common">Mediterranean fruit fly</name>
    <name type="synonym">Tephritis capitata</name>
    <dbReference type="NCBI Taxonomy" id="7213"/>
    <lineage>
        <taxon>Eukaryota</taxon>
        <taxon>Metazoa</taxon>
        <taxon>Ecdysozoa</taxon>
        <taxon>Arthropoda</taxon>
        <taxon>Hexapoda</taxon>
        <taxon>Insecta</taxon>
        <taxon>Pterygota</taxon>
        <taxon>Neoptera</taxon>
        <taxon>Endopterygota</taxon>
        <taxon>Diptera</taxon>
        <taxon>Brachycera</taxon>
        <taxon>Muscomorpha</taxon>
        <taxon>Tephritoidea</taxon>
        <taxon>Tephritidae</taxon>
        <taxon>Ceratitis</taxon>
        <taxon>Ceratitis</taxon>
    </lineage>
</organism>
<dbReference type="GO" id="GO:0005826">
    <property type="term" value="C:actomyosin contractile ring"/>
    <property type="evidence" value="ECO:0007669"/>
    <property type="project" value="TreeGrafter"/>
</dbReference>
<feature type="compositionally biased region" description="Polar residues" evidence="2">
    <location>
        <begin position="609"/>
        <end position="619"/>
    </location>
</feature>
<dbReference type="InterPro" id="IPR001849">
    <property type="entry name" value="PH_domain"/>
</dbReference>
<dbReference type="OrthoDB" id="5915976at2759"/>
<protein>
    <submittedName>
        <fullName evidence="4">(Mediterranean fruit fly) hypothetical protein</fullName>
    </submittedName>
</protein>
<accession>A0A811VI19</accession>
<evidence type="ECO:0000259" key="3">
    <source>
        <dbReference type="PROSITE" id="PS50003"/>
    </source>
</evidence>
<feature type="compositionally biased region" description="Polar residues" evidence="2">
    <location>
        <begin position="734"/>
        <end position="765"/>
    </location>
</feature>
<dbReference type="Gene3D" id="2.30.29.30">
    <property type="entry name" value="Pleckstrin-homology domain (PH domain)/Phosphotyrosine-binding domain (PTB)"/>
    <property type="match status" value="1"/>
</dbReference>
<dbReference type="PROSITE" id="PS50003">
    <property type="entry name" value="PH_DOMAIN"/>
    <property type="match status" value="1"/>
</dbReference>
<proteinExistence type="predicted"/>
<reference evidence="4" key="1">
    <citation type="submission" date="2020-11" db="EMBL/GenBank/DDBJ databases">
        <authorList>
            <person name="Whitehead M."/>
        </authorList>
    </citation>
    <scope>NUCLEOTIDE SEQUENCE</scope>
    <source>
        <strain evidence="4">EGII</strain>
    </source>
</reference>
<feature type="region of interest" description="Disordered" evidence="2">
    <location>
        <begin position="373"/>
        <end position="393"/>
    </location>
</feature>
<dbReference type="SUPFAM" id="SSF50729">
    <property type="entry name" value="PH domain-like"/>
    <property type="match status" value="1"/>
</dbReference>
<sequence length="1292" mass="144622">MDPFTQRMLEKAEQRSRVLGISKASEYPITTTEQISQQLPVKNKSNRQQQVVDSVTATCAQTLTNNESSKNFNKMQVVETTPLGEETVSSNENKVHRQFTAVGKENLDLGIEINIVTNKDVEVEVQVEEKDKANDDDDLNSMKSVTEQPLAKIRDTSRSRLQRLGALYANPNDISSPIHRTEGDFYSDPPVDDLEVKNAKRTKPHFGKLAELASSINQWEDDTSHHNIHPVKAVPPPKPDLPSRKILNKSQTNLNERSISDMVNKGSTSASTVKITKQLTWDPQVINSLEAQGFQRRDSSTVKLAYAYPSEQEKTEMEKTQNDIIKIDSNQVKVANLTNTFSKVLENNQNSINTHERKLGNVKVGLVSDRTAAFENKRSGNQETQRQQKDPTELSLKERMQLFERNKDKALIPKAALGMAPSISKIQKEQSAPKKNDGLKATTAVVTSANVNLITQPAKVNSESKLREKVAALASSTSTIAESKIKADIQKQRQEDMKIISNRFQSHKNIFSQDEKQNLQMEVPKTQMKKTSASLHPSSPPPPPPMPKIPLAVNNKRHSPSDIIEDEKKRARKSATIITRPGAAAARLYPALSDLESDNSESEIDKGNEGTTATLSGESTADDQTRKLLVENEIANVDGNSTDERNESCANSEDTDDSSIDICNGTLGRVIMQVVQNNENKQQRTQQMKNVKVLPDNQYFGGADSSMNSSEASMAVDDYLDEALEAEGDDESTQESANETDGGNTSQHSRVSKDTTASNSFSFRQSSKRYKHYQTIPEDNIASPSPSSASEMYTPQPVKSELSINRDSEDNMVTLVHTVSFYRRQQSGNSTSSTPVRRVCTEQKVLRSAMKNDGHAAMNLNYLQEQEINEESDKQQNATFLMEDNCDSLGNIPDANSDDSSLAEEKIKKLLDEVCKQQTIIAQTSQALNLCAATIEFSGSTESVEGERHLLVATHRRQACLDEIQRLRVEKCLRPVGSLRDKGHLTVKEITIPLRQDYIRKLAADTISGHHLVCLLKYNEHVLATKTVPTLPGLLAVKFPDVLQMNNVYADFRVTLEIYGMTAQREILPHEVKYHINLNKKSGIKTPKKKTGENRLVMPPVQSPAGPNVVRTPALVQYGFAIFSLREIQRTTWTLTQVLGVSPLEGVVHMKVNCELSVLVEHRGFLTMYEDISGFGAWHRRWCYLNGSVLNYWKYPDDERKKTPIGTIDLYACRTQKVAVAPRDICARLNTMLLEFERPAKETDEESLIIVRNGRNTIVRYLLSADTKEERELWCAYFNKVLLLLRSWGQPQ</sequence>
<feature type="compositionally biased region" description="Polar residues" evidence="2">
    <location>
        <begin position="782"/>
        <end position="793"/>
    </location>
</feature>
<dbReference type="Pfam" id="PF08174">
    <property type="entry name" value="Anillin"/>
    <property type="match status" value="1"/>
</dbReference>
<dbReference type="GO" id="GO:0000281">
    <property type="term" value="P:mitotic cytokinesis"/>
    <property type="evidence" value="ECO:0007669"/>
    <property type="project" value="TreeGrafter"/>
</dbReference>
<dbReference type="PANTHER" id="PTHR21538:SF23">
    <property type="entry name" value="ANILLIN"/>
    <property type="match status" value="1"/>
</dbReference>
<feature type="region of interest" description="Disordered" evidence="2">
    <location>
        <begin position="726"/>
        <end position="796"/>
    </location>
</feature>
<feature type="domain" description="PH" evidence="3">
    <location>
        <begin position="1159"/>
        <end position="1283"/>
    </location>
</feature>
<keyword evidence="1" id="KW-0175">Coiled coil</keyword>
<dbReference type="InterPro" id="IPR012966">
    <property type="entry name" value="AHD"/>
</dbReference>